<gene>
    <name evidence="1" type="ORF">GDO81_013690</name>
</gene>
<dbReference type="AlphaFoldDB" id="A0AAV7B4X5"/>
<keyword evidence="2" id="KW-1185">Reference proteome</keyword>
<name>A0AAV7B4X5_ENGPU</name>
<organism evidence="1 2">
    <name type="scientific">Engystomops pustulosus</name>
    <name type="common">Tungara frog</name>
    <name type="synonym">Physalaemus pustulosus</name>
    <dbReference type="NCBI Taxonomy" id="76066"/>
    <lineage>
        <taxon>Eukaryota</taxon>
        <taxon>Metazoa</taxon>
        <taxon>Chordata</taxon>
        <taxon>Craniata</taxon>
        <taxon>Vertebrata</taxon>
        <taxon>Euteleostomi</taxon>
        <taxon>Amphibia</taxon>
        <taxon>Batrachia</taxon>
        <taxon>Anura</taxon>
        <taxon>Neobatrachia</taxon>
        <taxon>Hyloidea</taxon>
        <taxon>Leptodactylidae</taxon>
        <taxon>Leiuperinae</taxon>
        <taxon>Engystomops</taxon>
    </lineage>
</organism>
<accession>A0AAV7B4X5</accession>
<sequence length="94" mass="10603">MVDLNLDSSPIRTLLQLFFKHGGSTWLSVPIFGGSFNSSCALHSKIMCLHILMVSNHVNVIYCNFISMKYIDRNVCVLAYDENHSLQGTPIEKQ</sequence>
<dbReference type="Proteomes" id="UP000824782">
    <property type="component" value="Unassembled WGS sequence"/>
</dbReference>
<protein>
    <submittedName>
        <fullName evidence="1">Uncharacterized protein</fullName>
    </submittedName>
</protein>
<proteinExistence type="predicted"/>
<reference evidence="1" key="1">
    <citation type="thesis" date="2020" institute="ProQuest LLC" country="789 East Eisenhower Parkway, Ann Arbor, MI, USA">
        <title>Comparative Genomics and Chromosome Evolution.</title>
        <authorList>
            <person name="Mudd A.B."/>
        </authorList>
    </citation>
    <scope>NUCLEOTIDE SEQUENCE</scope>
    <source>
        <strain evidence="1">237g6f4</strain>
        <tissue evidence="1">Blood</tissue>
    </source>
</reference>
<evidence type="ECO:0000313" key="2">
    <source>
        <dbReference type="Proteomes" id="UP000824782"/>
    </source>
</evidence>
<evidence type="ECO:0000313" key="1">
    <source>
        <dbReference type="EMBL" id="KAG8567568.1"/>
    </source>
</evidence>
<dbReference type="EMBL" id="WNYA01000006">
    <property type="protein sequence ID" value="KAG8567568.1"/>
    <property type="molecule type" value="Genomic_DNA"/>
</dbReference>
<comment type="caution">
    <text evidence="1">The sequence shown here is derived from an EMBL/GenBank/DDBJ whole genome shotgun (WGS) entry which is preliminary data.</text>
</comment>